<protein>
    <submittedName>
        <fullName evidence="2">Uncharacterized protein</fullName>
    </submittedName>
</protein>
<dbReference type="STRING" id="418495.SAMN05216215_103654"/>
<dbReference type="OrthoDB" id="5191040at2"/>
<sequence>MTEQIPAAERYKEITARATTAAQQLRKHERERAGELGEAVAAGKQRREAADEQREKVLDDVRKRWNAAMEALWNERWMQVKGMPDPDRKAAPSTPDDSRRDVQQAYRALYDALEKPRFAASLRPRRKKDS</sequence>
<accession>A0A1H3N2J5</accession>
<evidence type="ECO:0000256" key="1">
    <source>
        <dbReference type="SAM" id="MobiDB-lite"/>
    </source>
</evidence>
<dbReference type="Proteomes" id="UP000199529">
    <property type="component" value="Unassembled WGS sequence"/>
</dbReference>
<dbReference type="RefSeq" id="WP_093272064.1">
    <property type="nucleotide sequence ID" value="NZ_FNOK01000036.1"/>
</dbReference>
<proteinExistence type="predicted"/>
<keyword evidence="3" id="KW-1185">Reference proteome</keyword>
<evidence type="ECO:0000313" key="3">
    <source>
        <dbReference type="Proteomes" id="UP000199529"/>
    </source>
</evidence>
<organism evidence="2 3">
    <name type="scientific">Saccharopolyspora shandongensis</name>
    <dbReference type="NCBI Taxonomy" id="418495"/>
    <lineage>
        <taxon>Bacteria</taxon>
        <taxon>Bacillati</taxon>
        <taxon>Actinomycetota</taxon>
        <taxon>Actinomycetes</taxon>
        <taxon>Pseudonocardiales</taxon>
        <taxon>Pseudonocardiaceae</taxon>
        <taxon>Saccharopolyspora</taxon>
    </lineage>
</organism>
<dbReference type="EMBL" id="FNOK01000036">
    <property type="protein sequence ID" value="SDY82705.1"/>
    <property type="molecule type" value="Genomic_DNA"/>
</dbReference>
<dbReference type="AlphaFoldDB" id="A0A1H3N2J5"/>
<evidence type="ECO:0000313" key="2">
    <source>
        <dbReference type="EMBL" id="SDY82705.1"/>
    </source>
</evidence>
<gene>
    <name evidence="2" type="ORF">SAMN05216215_103654</name>
</gene>
<feature type="region of interest" description="Disordered" evidence="1">
    <location>
        <begin position="79"/>
        <end position="103"/>
    </location>
</feature>
<feature type="compositionally biased region" description="Basic and acidic residues" evidence="1">
    <location>
        <begin position="84"/>
        <end position="102"/>
    </location>
</feature>
<reference evidence="3" key="1">
    <citation type="submission" date="2016-10" db="EMBL/GenBank/DDBJ databases">
        <authorList>
            <person name="Varghese N."/>
            <person name="Submissions S."/>
        </authorList>
    </citation>
    <scope>NUCLEOTIDE SEQUENCE [LARGE SCALE GENOMIC DNA]</scope>
    <source>
        <strain evidence="3">CGMCC 4.3530</strain>
    </source>
</reference>
<feature type="compositionally biased region" description="Basic and acidic residues" evidence="1">
    <location>
        <begin position="26"/>
        <end position="35"/>
    </location>
</feature>
<name>A0A1H3N2J5_9PSEU</name>
<feature type="region of interest" description="Disordered" evidence="1">
    <location>
        <begin position="1"/>
        <end position="53"/>
    </location>
</feature>